<comment type="caution">
    <text evidence="2">The sequence shown here is derived from an EMBL/GenBank/DDBJ whole genome shotgun (WGS) entry which is preliminary data.</text>
</comment>
<sequence length="60" mass="6394">MEKKLSFNEVLPMEELAPVELDAIVGGNAIKIVGTYGNHCSCGDTTHTTQTSDSTSVKKP</sequence>
<protein>
    <submittedName>
        <fullName evidence="2">Uncharacterized protein</fullName>
    </submittedName>
</protein>
<dbReference type="RefSeq" id="WP_153092421.1">
    <property type="nucleotide sequence ID" value="NZ_VZAH01000069.1"/>
</dbReference>
<evidence type="ECO:0000313" key="2">
    <source>
        <dbReference type="EMBL" id="MQP14026.1"/>
    </source>
</evidence>
<reference evidence="3 4" key="1">
    <citation type="submission" date="2019-09" db="EMBL/GenBank/DDBJ databases">
        <title>Distinct polysaccharide growth profiles of human intestinal Prevotella copri isolates.</title>
        <authorList>
            <person name="Fehlner-Peach H."/>
            <person name="Magnabosco C."/>
            <person name="Raghavan V."/>
            <person name="Scher J.U."/>
            <person name="Tett A."/>
            <person name="Cox L.M."/>
            <person name="Gottsegen C."/>
            <person name="Watters A."/>
            <person name="Wiltshire- Gordon J.D."/>
            <person name="Segata N."/>
            <person name="Bonneau R."/>
            <person name="Littman D.R."/>
        </authorList>
    </citation>
    <scope>NUCLEOTIDE SEQUENCE [LARGE SCALE GENOMIC DNA]</scope>
    <source>
        <strain evidence="1">IAA108</strain>
        <strain evidence="3">iAA108</strain>
        <strain evidence="2">IAA917</strain>
        <strain evidence="4">iAA917</strain>
    </source>
</reference>
<dbReference type="AlphaFoldDB" id="A0A6G1VKD7"/>
<gene>
    <name evidence="2" type="ORF">F7D25_06305</name>
    <name evidence="1" type="ORF">F7D74_08780</name>
</gene>
<proteinExistence type="predicted"/>
<name>A0A6G1VKD7_9BACT</name>
<evidence type="ECO:0000313" key="3">
    <source>
        <dbReference type="Proteomes" id="UP000421408"/>
    </source>
</evidence>
<organism evidence="2 4">
    <name type="scientific">Segatella copri</name>
    <dbReference type="NCBI Taxonomy" id="165179"/>
    <lineage>
        <taxon>Bacteria</taxon>
        <taxon>Pseudomonadati</taxon>
        <taxon>Bacteroidota</taxon>
        <taxon>Bacteroidia</taxon>
        <taxon>Bacteroidales</taxon>
        <taxon>Prevotellaceae</taxon>
        <taxon>Segatella</taxon>
    </lineage>
</organism>
<accession>A0A6G1VKD7</accession>
<dbReference type="Proteomes" id="UP000477980">
    <property type="component" value="Unassembled WGS sequence"/>
</dbReference>
<dbReference type="Proteomes" id="UP000421408">
    <property type="component" value="Unassembled WGS sequence"/>
</dbReference>
<dbReference type="EMBL" id="VZAH01000069">
    <property type="protein sequence ID" value="MQP14026.1"/>
    <property type="molecule type" value="Genomic_DNA"/>
</dbReference>
<evidence type="ECO:0000313" key="1">
    <source>
        <dbReference type="EMBL" id="MQN84064.1"/>
    </source>
</evidence>
<dbReference type="EMBL" id="VZCC01000060">
    <property type="protein sequence ID" value="MQN84064.1"/>
    <property type="molecule type" value="Genomic_DNA"/>
</dbReference>
<evidence type="ECO:0000313" key="4">
    <source>
        <dbReference type="Proteomes" id="UP000477980"/>
    </source>
</evidence>